<dbReference type="AlphaFoldDB" id="A0A9Q0S3F8"/>
<protein>
    <submittedName>
        <fullName evidence="1">Uncharacterized protein</fullName>
    </submittedName>
</protein>
<evidence type="ECO:0000313" key="2">
    <source>
        <dbReference type="Proteomes" id="UP001151699"/>
    </source>
</evidence>
<evidence type="ECO:0000313" key="1">
    <source>
        <dbReference type="EMBL" id="KAJ6643289.1"/>
    </source>
</evidence>
<reference evidence="1" key="1">
    <citation type="submission" date="2022-07" db="EMBL/GenBank/DDBJ databases">
        <authorList>
            <person name="Trinca V."/>
            <person name="Uliana J.V.C."/>
            <person name="Torres T.T."/>
            <person name="Ward R.J."/>
            <person name="Monesi N."/>
        </authorList>
    </citation>
    <scope>NUCLEOTIDE SEQUENCE</scope>
    <source>
        <strain evidence="1">HSMRA1968</strain>
        <tissue evidence="1">Whole embryos</tissue>
    </source>
</reference>
<dbReference type="EMBL" id="WJQU01000002">
    <property type="protein sequence ID" value="KAJ6643289.1"/>
    <property type="molecule type" value="Genomic_DNA"/>
</dbReference>
<proteinExistence type="predicted"/>
<gene>
    <name evidence="1" type="ORF">Bhyg_08247</name>
</gene>
<organism evidence="1 2">
    <name type="scientific">Pseudolycoriella hygida</name>
    <dbReference type="NCBI Taxonomy" id="35572"/>
    <lineage>
        <taxon>Eukaryota</taxon>
        <taxon>Metazoa</taxon>
        <taxon>Ecdysozoa</taxon>
        <taxon>Arthropoda</taxon>
        <taxon>Hexapoda</taxon>
        <taxon>Insecta</taxon>
        <taxon>Pterygota</taxon>
        <taxon>Neoptera</taxon>
        <taxon>Endopterygota</taxon>
        <taxon>Diptera</taxon>
        <taxon>Nematocera</taxon>
        <taxon>Sciaroidea</taxon>
        <taxon>Sciaridae</taxon>
        <taxon>Pseudolycoriella</taxon>
    </lineage>
</organism>
<keyword evidence="2" id="KW-1185">Reference proteome</keyword>
<feature type="non-terminal residue" evidence="1">
    <location>
        <position position="43"/>
    </location>
</feature>
<name>A0A9Q0S3F8_9DIPT</name>
<accession>A0A9Q0S3F8</accession>
<sequence length="43" mass="4748">MVIGQVINNFGNQIKLLAIDSRQTRTVVLSALTPKALDRILLI</sequence>
<comment type="caution">
    <text evidence="1">The sequence shown here is derived from an EMBL/GenBank/DDBJ whole genome shotgun (WGS) entry which is preliminary data.</text>
</comment>
<dbReference type="Proteomes" id="UP001151699">
    <property type="component" value="Chromosome B"/>
</dbReference>